<sequence>MEQTSTWIWPVLFVLRVVKVLPQPQVTWVTTYSGWIPLFTCLVPISFGGRRVPRAVRGGGEPVPDSTVQSARRADLG</sequence>
<dbReference type="AlphaFoldDB" id="A0A8J3C9L8"/>
<comment type="caution">
    <text evidence="3">The sequence shown here is derived from an EMBL/GenBank/DDBJ whole genome shotgun (WGS) entry which is preliminary data.</text>
</comment>
<evidence type="ECO:0000256" key="2">
    <source>
        <dbReference type="SAM" id="Phobius"/>
    </source>
</evidence>
<feature type="transmembrane region" description="Helical" evidence="2">
    <location>
        <begin position="32"/>
        <end position="49"/>
    </location>
</feature>
<proteinExistence type="predicted"/>
<dbReference type="Proteomes" id="UP000637578">
    <property type="component" value="Unassembled WGS sequence"/>
</dbReference>
<evidence type="ECO:0000313" key="3">
    <source>
        <dbReference type="EMBL" id="GGM35005.1"/>
    </source>
</evidence>
<accession>A0A8J3C9L8</accession>
<evidence type="ECO:0000313" key="4">
    <source>
        <dbReference type="Proteomes" id="UP000637578"/>
    </source>
</evidence>
<name>A0A8J3C9L8_9PSEU</name>
<reference evidence="3" key="2">
    <citation type="submission" date="2020-09" db="EMBL/GenBank/DDBJ databases">
        <authorList>
            <person name="Sun Q."/>
            <person name="Zhou Y."/>
        </authorList>
    </citation>
    <scope>NUCLEOTIDE SEQUENCE</scope>
    <source>
        <strain evidence="3">CGMCC 4.5737</strain>
    </source>
</reference>
<feature type="region of interest" description="Disordered" evidence="1">
    <location>
        <begin position="56"/>
        <end position="77"/>
    </location>
</feature>
<keyword evidence="2" id="KW-0812">Transmembrane</keyword>
<keyword evidence="2" id="KW-0472">Membrane</keyword>
<keyword evidence="4" id="KW-1185">Reference proteome</keyword>
<evidence type="ECO:0000256" key="1">
    <source>
        <dbReference type="SAM" id="MobiDB-lite"/>
    </source>
</evidence>
<protein>
    <submittedName>
        <fullName evidence="3">Uncharacterized protein</fullName>
    </submittedName>
</protein>
<organism evidence="3 4">
    <name type="scientific">Longimycelium tulufanense</name>
    <dbReference type="NCBI Taxonomy" id="907463"/>
    <lineage>
        <taxon>Bacteria</taxon>
        <taxon>Bacillati</taxon>
        <taxon>Actinomycetota</taxon>
        <taxon>Actinomycetes</taxon>
        <taxon>Pseudonocardiales</taxon>
        <taxon>Pseudonocardiaceae</taxon>
        <taxon>Longimycelium</taxon>
    </lineage>
</organism>
<dbReference type="EMBL" id="BMMK01000001">
    <property type="protein sequence ID" value="GGM35005.1"/>
    <property type="molecule type" value="Genomic_DNA"/>
</dbReference>
<keyword evidence="2" id="KW-1133">Transmembrane helix</keyword>
<reference evidence="3" key="1">
    <citation type="journal article" date="2014" name="Int. J. Syst. Evol. Microbiol.">
        <title>Complete genome sequence of Corynebacterium casei LMG S-19264T (=DSM 44701T), isolated from a smear-ripened cheese.</title>
        <authorList>
            <consortium name="US DOE Joint Genome Institute (JGI-PGF)"/>
            <person name="Walter F."/>
            <person name="Albersmeier A."/>
            <person name="Kalinowski J."/>
            <person name="Ruckert C."/>
        </authorList>
    </citation>
    <scope>NUCLEOTIDE SEQUENCE</scope>
    <source>
        <strain evidence="3">CGMCC 4.5737</strain>
    </source>
</reference>
<gene>
    <name evidence="3" type="ORF">GCM10012275_02800</name>
</gene>